<evidence type="ECO:0000259" key="5">
    <source>
        <dbReference type="Pfam" id="PF00155"/>
    </source>
</evidence>
<proteinExistence type="predicted"/>
<keyword evidence="4" id="KW-0663">Pyridoxal phosphate</keyword>
<organism evidence="6 7">
    <name type="scientific">Xanthoceras sorbifolium</name>
    <dbReference type="NCBI Taxonomy" id="99658"/>
    <lineage>
        <taxon>Eukaryota</taxon>
        <taxon>Viridiplantae</taxon>
        <taxon>Streptophyta</taxon>
        <taxon>Embryophyta</taxon>
        <taxon>Tracheophyta</taxon>
        <taxon>Spermatophyta</taxon>
        <taxon>Magnoliopsida</taxon>
        <taxon>eudicotyledons</taxon>
        <taxon>Gunneridae</taxon>
        <taxon>Pentapetalae</taxon>
        <taxon>rosids</taxon>
        <taxon>malvids</taxon>
        <taxon>Sapindales</taxon>
        <taxon>Sapindaceae</taxon>
        <taxon>Xanthoceroideae</taxon>
        <taxon>Xanthoceras</taxon>
    </lineage>
</organism>
<dbReference type="SUPFAM" id="SSF53383">
    <property type="entry name" value="PLP-dependent transferases"/>
    <property type="match status" value="1"/>
</dbReference>
<keyword evidence="3" id="KW-0808">Transferase</keyword>
<accession>A0ABQ8INM2</accession>
<dbReference type="InterPro" id="IPR051326">
    <property type="entry name" value="Kynurenine-oxoglutarate_AT"/>
</dbReference>
<dbReference type="Gene3D" id="3.40.640.10">
    <property type="entry name" value="Type I PLP-dependent aspartate aminotransferase-like (Major domain)"/>
    <property type="match status" value="2"/>
</dbReference>
<comment type="cofactor">
    <cofactor evidence="1">
        <name>pyridoxal 5'-phosphate</name>
        <dbReference type="ChEBI" id="CHEBI:597326"/>
    </cofactor>
</comment>
<dbReference type="PANTHER" id="PTHR43807">
    <property type="entry name" value="FI04487P"/>
    <property type="match status" value="1"/>
</dbReference>
<dbReference type="InterPro" id="IPR015422">
    <property type="entry name" value="PyrdxlP-dep_Trfase_small"/>
</dbReference>
<feature type="domain" description="Aminotransferase class I/classII large" evidence="5">
    <location>
        <begin position="27"/>
        <end position="196"/>
    </location>
</feature>
<keyword evidence="7" id="KW-1185">Reference proteome</keyword>
<evidence type="ECO:0000256" key="4">
    <source>
        <dbReference type="ARBA" id="ARBA00022898"/>
    </source>
</evidence>
<dbReference type="InterPro" id="IPR015421">
    <property type="entry name" value="PyrdxlP-dep_Trfase_major"/>
</dbReference>
<sequence length="402" mass="44129">MEKKLSSVAKTTPKLLKCNARHVQGICDQLAKLVKEMYSLDVDPLTDIAICCGQTEAFAAAVFAIIDRGDEVVLFDPSYETYEACIAMAGGVPVYVALDPPNWTLDADKFMKSISGRTKAIILNSPHNPTGKVFSRDELEIIAGACCTRDCLAITDEVYEHITFDKEKHISLASLPGMQERTVITSSLSKTFSVTGQMTGDGLLHLVAIYCAILPSFCRLSGWRVGWAIAPAFIASAIRNIHVKITDSAPAPFQEAALAALTSPSEYFESLRSVGPKKFLFAWFYEEYEFKRDYIVELLAGIGFQICFKPQGSFFLFAELPENCLLSDVEYVKELIKQAGVVAVPGCGFFHTNLSLEKSSQVDCGYQRRYIRFAFCKSNATLAAAAQKLGKLLGASGHLMLN</sequence>
<name>A0ABQ8INM2_9ROSI</name>
<dbReference type="Gene3D" id="3.90.1150.10">
    <property type="entry name" value="Aspartate Aminotransferase, domain 1"/>
    <property type="match status" value="1"/>
</dbReference>
<evidence type="ECO:0000313" key="7">
    <source>
        <dbReference type="Proteomes" id="UP000827721"/>
    </source>
</evidence>
<dbReference type="InterPro" id="IPR015424">
    <property type="entry name" value="PyrdxlP-dep_Trfase"/>
</dbReference>
<comment type="caution">
    <text evidence="6">The sequence shown here is derived from an EMBL/GenBank/DDBJ whole genome shotgun (WGS) entry which is preliminary data.</text>
</comment>
<evidence type="ECO:0000256" key="3">
    <source>
        <dbReference type="ARBA" id="ARBA00022679"/>
    </source>
</evidence>
<evidence type="ECO:0000313" key="6">
    <source>
        <dbReference type="EMBL" id="KAH7578282.1"/>
    </source>
</evidence>
<reference evidence="6 7" key="1">
    <citation type="submission" date="2021-02" db="EMBL/GenBank/DDBJ databases">
        <title>Plant Genome Project.</title>
        <authorList>
            <person name="Zhang R.-G."/>
        </authorList>
    </citation>
    <scope>NUCLEOTIDE SEQUENCE [LARGE SCALE GENOMIC DNA]</scope>
    <source>
        <tissue evidence="6">Leaves</tissue>
    </source>
</reference>
<dbReference type="PANTHER" id="PTHR43807:SF12">
    <property type="entry name" value="AMINOTRANSFERASE, CLASSES I AND II FAMILY PROTEIN, EXPRESSED"/>
    <property type="match status" value="1"/>
</dbReference>
<feature type="domain" description="Aminotransferase class I/classII large" evidence="5">
    <location>
        <begin position="220"/>
        <end position="348"/>
    </location>
</feature>
<evidence type="ECO:0000256" key="1">
    <source>
        <dbReference type="ARBA" id="ARBA00001933"/>
    </source>
</evidence>
<protein>
    <recommendedName>
        <fullName evidence="5">Aminotransferase class I/classII large domain-containing protein</fullName>
    </recommendedName>
</protein>
<dbReference type="Proteomes" id="UP000827721">
    <property type="component" value="Unassembled WGS sequence"/>
</dbReference>
<dbReference type="EMBL" id="JAFEMO010000001">
    <property type="protein sequence ID" value="KAH7578282.1"/>
    <property type="molecule type" value="Genomic_DNA"/>
</dbReference>
<keyword evidence="2" id="KW-0032">Aminotransferase</keyword>
<gene>
    <name evidence="6" type="ORF">JRO89_XS01G0363500</name>
</gene>
<evidence type="ECO:0000256" key="2">
    <source>
        <dbReference type="ARBA" id="ARBA00022576"/>
    </source>
</evidence>
<dbReference type="Pfam" id="PF00155">
    <property type="entry name" value="Aminotran_1_2"/>
    <property type="match status" value="2"/>
</dbReference>
<dbReference type="InterPro" id="IPR004839">
    <property type="entry name" value="Aminotransferase_I/II_large"/>
</dbReference>
<dbReference type="CDD" id="cd00609">
    <property type="entry name" value="AAT_like"/>
    <property type="match status" value="1"/>
</dbReference>